<evidence type="ECO:0000256" key="5">
    <source>
        <dbReference type="ARBA" id="ARBA00022989"/>
    </source>
</evidence>
<keyword evidence="3" id="KW-1003">Cell membrane</keyword>
<evidence type="ECO:0000256" key="1">
    <source>
        <dbReference type="ARBA" id="ARBA00004651"/>
    </source>
</evidence>
<evidence type="ECO:0000256" key="8">
    <source>
        <dbReference type="SAM" id="Phobius"/>
    </source>
</evidence>
<feature type="transmembrane region" description="Helical" evidence="8">
    <location>
        <begin position="365"/>
        <end position="384"/>
    </location>
</feature>
<comment type="caution">
    <text evidence="9">The sequence shown here is derived from an EMBL/GenBank/DDBJ whole genome shotgun (WGS) entry which is preliminary data.</text>
</comment>
<dbReference type="Pfam" id="PF03601">
    <property type="entry name" value="Cons_hypoth698"/>
    <property type="match status" value="1"/>
</dbReference>
<evidence type="ECO:0008006" key="11">
    <source>
        <dbReference type="Google" id="ProtNLM"/>
    </source>
</evidence>
<feature type="compositionally biased region" description="Low complexity" evidence="7">
    <location>
        <begin position="11"/>
        <end position="35"/>
    </location>
</feature>
<gene>
    <name evidence="9" type="ORF">TRFO_37583</name>
</gene>
<feature type="region of interest" description="Disordered" evidence="7">
    <location>
        <begin position="1"/>
        <end position="51"/>
    </location>
</feature>
<dbReference type="OrthoDB" id="10263393at2759"/>
<keyword evidence="10" id="KW-1185">Reference proteome</keyword>
<protein>
    <recommendedName>
        <fullName evidence="11">Sulfate exporter family transporter</fullName>
    </recommendedName>
</protein>
<evidence type="ECO:0000256" key="3">
    <source>
        <dbReference type="ARBA" id="ARBA00022475"/>
    </source>
</evidence>
<dbReference type="PANTHER" id="PTHR30106">
    <property type="entry name" value="INNER MEMBRANE PROTEIN YEIH-RELATED"/>
    <property type="match status" value="1"/>
</dbReference>
<feature type="transmembrane region" description="Helical" evidence="8">
    <location>
        <begin position="103"/>
        <end position="122"/>
    </location>
</feature>
<name>A0A1J4JD98_9EUKA</name>
<proteinExistence type="inferred from homology"/>
<evidence type="ECO:0000313" key="10">
    <source>
        <dbReference type="Proteomes" id="UP000179807"/>
    </source>
</evidence>
<feature type="transmembrane region" description="Helical" evidence="8">
    <location>
        <begin position="330"/>
        <end position="353"/>
    </location>
</feature>
<sequence length="423" mass="46591">MSSDEVAAPISSSSYSSSSGSSSRSSNSSYSSSKSSIDDINESDVEPPKKRIPTYGDRCEAYWKAYVNPYVWTSMPVIVVIGILFWCLGFIPNYEKCMLSQSIFAIIGGVLLGAIPAVQKFYHHPKVYPGVAFSKQQFMRLAVLLYGFRVKLEDIAEVGWGGAISAILMVIVSFLLCTLLGFLLKVPGGLTGIIGCGFSICGIAAILSAASLYNAESSQISLACVFVIVGGFLDIIIYPSLYSIKEKLGFTEKSFGVTAGISIKEIAHTVSVGLSCSPEVSKYAMIVKMFKVLLMPFLLIALGFILPLIQKCQEKKRGIQQEKMSTYEKCTAFWGKVSIPYFAFLFILMTIINSYTNISQKAHDILNEIIIVSLSASMFCVGLTTDLRELARGTTWRVFLLGIIMYLWVFGFSWFLDHFLQNI</sequence>
<feature type="transmembrane region" description="Helical" evidence="8">
    <location>
        <begin position="220"/>
        <end position="241"/>
    </location>
</feature>
<feature type="transmembrane region" description="Helical" evidence="8">
    <location>
        <begin position="396"/>
        <end position="416"/>
    </location>
</feature>
<feature type="transmembrane region" description="Helical" evidence="8">
    <location>
        <begin position="289"/>
        <end position="309"/>
    </location>
</feature>
<feature type="transmembrane region" description="Helical" evidence="8">
    <location>
        <begin position="70"/>
        <end position="91"/>
    </location>
</feature>
<feature type="transmembrane region" description="Helical" evidence="8">
    <location>
        <begin position="190"/>
        <end position="213"/>
    </location>
</feature>
<evidence type="ECO:0000313" key="9">
    <source>
        <dbReference type="EMBL" id="OHS96255.1"/>
    </source>
</evidence>
<dbReference type="Proteomes" id="UP000179807">
    <property type="component" value="Unassembled WGS sequence"/>
</dbReference>
<comment type="similarity">
    <text evidence="2">Belongs to the UPF0324 family.</text>
</comment>
<dbReference type="RefSeq" id="XP_068349392.1">
    <property type="nucleotide sequence ID" value="XM_068511519.1"/>
</dbReference>
<dbReference type="GeneID" id="94846223"/>
<organism evidence="9 10">
    <name type="scientific">Tritrichomonas foetus</name>
    <dbReference type="NCBI Taxonomy" id="1144522"/>
    <lineage>
        <taxon>Eukaryota</taxon>
        <taxon>Metamonada</taxon>
        <taxon>Parabasalia</taxon>
        <taxon>Tritrichomonadida</taxon>
        <taxon>Tritrichomonadidae</taxon>
        <taxon>Tritrichomonas</taxon>
    </lineage>
</organism>
<accession>A0A1J4JD98</accession>
<keyword evidence="6 8" id="KW-0472">Membrane</keyword>
<keyword evidence="4 8" id="KW-0812">Transmembrane</keyword>
<dbReference type="VEuPathDB" id="TrichDB:TRFO_37583"/>
<comment type="subcellular location">
    <subcellularLocation>
        <location evidence="1">Cell membrane</location>
        <topology evidence="1">Multi-pass membrane protein</topology>
    </subcellularLocation>
</comment>
<evidence type="ECO:0000256" key="2">
    <source>
        <dbReference type="ARBA" id="ARBA00007977"/>
    </source>
</evidence>
<dbReference type="EMBL" id="MLAK01001188">
    <property type="protein sequence ID" value="OHS96255.1"/>
    <property type="molecule type" value="Genomic_DNA"/>
</dbReference>
<evidence type="ECO:0000256" key="6">
    <source>
        <dbReference type="ARBA" id="ARBA00023136"/>
    </source>
</evidence>
<dbReference type="PANTHER" id="PTHR30106:SF2">
    <property type="entry name" value="UPF0324 INNER MEMBRANE PROTEIN YEIH"/>
    <property type="match status" value="1"/>
</dbReference>
<evidence type="ECO:0000256" key="7">
    <source>
        <dbReference type="SAM" id="MobiDB-lite"/>
    </source>
</evidence>
<evidence type="ECO:0000256" key="4">
    <source>
        <dbReference type="ARBA" id="ARBA00022692"/>
    </source>
</evidence>
<dbReference type="AlphaFoldDB" id="A0A1J4JD98"/>
<reference evidence="9" key="1">
    <citation type="submission" date="2016-10" db="EMBL/GenBank/DDBJ databases">
        <authorList>
            <person name="Benchimol M."/>
            <person name="Almeida L.G."/>
            <person name="Vasconcelos A.T."/>
            <person name="Perreira-Neves A."/>
            <person name="Rosa I.A."/>
            <person name="Tasca T."/>
            <person name="Bogo M.R."/>
            <person name="de Souza W."/>
        </authorList>
    </citation>
    <scope>NUCLEOTIDE SEQUENCE [LARGE SCALE GENOMIC DNA]</scope>
    <source>
        <strain evidence="9">K</strain>
    </source>
</reference>
<feature type="transmembrane region" description="Helical" evidence="8">
    <location>
        <begin position="160"/>
        <end position="184"/>
    </location>
</feature>
<dbReference type="GO" id="GO:0005886">
    <property type="term" value="C:plasma membrane"/>
    <property type="evidence" value="ECO:0007669"/>
    <property type="project" value="UniProtKB-SubCell"/>
</dbReference>
<keyword evidence="5 8" id="KW-1133">Transmembrane helix</keyword>
<dbReference type="InterPro" id="IPR018383">
    <property type="entry name" value="UPF0324_pro"/>
</dbReference>